<evidence type="ECO:0000313" key="2">
    <source>
        <dbReference type="EMBL" id="PWD52394.1"/>
    </source>
</evidence>
<reference evidence="2 3" key="1">
    <citation type="submission" date="2018-03" db="EMBL/GenBank/DDBJ databases">
        <title>Genome assembly of novel Miniimonas species PCH200.</title>
        <authorList>
            <person name="Thakur V."/>
            <person name="Kumar V."/>
            <person name="Singh D."/>
        </authorList>
    </citation>
    <scope>NUCLEOTIDE SEQUENCE [LARGE SCALE GENOMIC DNA]</scope>
    <source>
        <strain evidence="2 3">PCH200</strain>
    </source>
</reference>
<evidence type="ECO:0000256" key="1">
    <source>
        <dbReference type="SAM" id="Phobius"/>
    </source>
</evidence>
<accession>A0A2U1ZZI2</accession>
<dbReference type="AlphaFoldDB" id="A0A2U1ZZI2"/>
<keyword evidence="1" id="KW-0812">Transmembrane</keyword>
<organism evidence="2 3">
    <name type="scientific">Serinibacter arcticus</name>
    <dbReference type="NCBI Taxonomy" id="1655435"/>
    <lineage>
        <taxon>Bacteria</taxon>
        <taxon>Bacillati</taxon>
        <taxon>Actinomycetota</taxon>
        <taxon>Actinomycetes</taxon>
        <taxon>Micrococcales</taxon>
        <taxon>Beutenbergiaceae</taxon>
        <taxon>Serinibacter</taxon>
    </lineage>
</organism>
<dbReference type="Proteomes" id="UP000245166">
    <property type="component" value="Unassembled WGS sequence"/>
</dbReference>
<sequence>MGSADPESGRILVLTIGALAVAASLIAAIATASAVYLDRKALLSLADSTAAYAASQIDERSYYGGDDLAVTDESVSASAADFLVQAPPSLTDAPGLQLADPTGTPDGGVTAEVTLTALSRPSFLPWVLAPWSEGIPMTVTASARAS</sequence>
<comment type="caution">
    <text evidence="2">The sequence shown here is derived from an EMBL/GenBank/DDBJ whole genome shotgun (WGS) entry which is preliminary data.</text>
</comment>
<name>A0A2U1ZZI2_9MICO</name>
<dbReference type="EMBL" id="PYHR01000002">
    <property type="protein sequence ID" value="PWD52394.1"/>
    <property type="molecule type" value="Genomic_DNA"/>
</dbReference>
<dbReference type="OrthoDB" id="4793549at2"/>
<keyword evidence="1" id="KW-0472">Membrane</keyword>
<keyword evidence="1" id="KW-1133">Transmembrane helix</keyword>
<gene>
    <name evidence="2" type="ORF">C8046_05800</name>
</gene>
<proteinExistence type="predicted"/>
<evidence type="ECO:0000313" key="3">
    <source>
        <dbReference type="Proteomes" id="UP000245166"/>
    </source>
</evidence>
<keyword evidence="3" id="KW-1185">Reference proteome</keyword>
<protein>
    <submittedName>
        <fullName evidence="2">Glycosyltransferase</fullName>
    </submittedName>
</protein>
<feature type="transmembrane region" description="Helical" evidence="1">
    <location>
        <begin position="12"/>
        <end position="37"/>
    </location>
</feature>